<dbReference type="Pfam" id="PF00128">
    <property type="entry name" value="Alpha-amylase"/>
    <property type="match status" value="1"/>
</dbReference>
<feature type="chain" id="PRO_5046700089" evidence="2">
    <location>
        <begin position="35"/>
        <end position="1010"/>
    </location>
</feature>
<dbReference type="InterPro" id="IPR032091">
    <property type="entry name" value="Malt_amylase-like_C"/>
</dbReference>
<dbReference type="Gene3D" id="3.20.20.80">
    <property type="entry name" value="Glycosidases"/>
    <property type="match status" value="1"/>
</dbReference>
<keyword evidence="2" id="KW-0732">Signal</keyword>
<feature type="domain" description="F5/8 type C" evidence="3">
    <location>
        <begin position="321"/>
        <end position="389"/>
    </location>
</feature>
<reference evidence="4 5" key="1">
    <citation type="submission" date="2021-04" db="EMBL/GenBank/DDBJ databases">
        <title>Paenibacillus sp. DLE-14 whole genome sequence.</title>
        <authorList>
            <person name="Ham Y.J."/>
        </authorList>
    </citation>
    <scope>NUCLEOTIDE SEQUENCE [LARGE SCALE GENOMIC DNA]</scope>
    <source>
        <strain evidence="4 5">DLE-14</strain>
    </source>
</reference>
<dbReference type="Pfam" id="PF00754">
    <property type="entry name" value="F5_F8_type_C"/>
    <property type="match status" value="4"/>
</dbReference>
<dbReference type="SUPFAM" id="SSF51011">
    <property type="entry name" value="Glycosyl hydrolase domain"/>
    <property type="match status" value="1"/>
</dbReference>
<dbReference type="EMBL" id="JAGKSP010000001">
    <property type="protein sequence ID" value="MBP3961965.1"/>
    <property type="molecule type" value="Genomic_DNA"/>
</dbReference>
<dbReference type="Pfam" id="PF16657">
    <property type="entry name" value="Malt_amylase_C"/>
    <property type="match status" value="1"/>
</dbReference>
<name>A0ABS5C814_9BACL</name>
<evidence type="ECO:0000313" key="4">
    <source>
        <dbReference type="EMBL" id="MBP3961965.1"/>
    </source>
</evidence>
<dbReference type="SUPFAM" id="SSF51445">
    <property type="entry name" value="(Trans)glycosidases"/>
    <property type="match status" value="1"/>
</dbReference>
<dbReference type="Gene3D" id="2.60.120.260">
    <property type="entry name" value="Galactose-binding domain-like"/>
    <property type="match status" value="4"/>
</dbReference>
<dbReference type="InterPro" id="IPR017853">
    <property type="entry name" value="GH"/>
</dbReference>
<dbReference type="InterPro" id="IPR013780">
    <property type="entry name" value="Glyco_hydro_b"/>
</dbReference>
<evidence type="ECO:0000256" key="1">
    <source>
        <dbReference type="ARBA" id="ARBA00008061"/>
    </source>
</evidence>
<evidence type="ECO:0000313" key="5">
    <source>
        <dbReference type="Proteomes" id="UP000673394"/>
    </source>
</evidence>
<proteinExistence type="inferred from homology"/>
<dbReference type="PANTHER" id="PTHR45713:SF6">
    <property type="entry name" value="F5_8 TYPE C DOMAIN-CONTAINING PROTEIN"/>
    <property type="match status" value="1"/>
</dbReference>
<dbReference type="SMART" id="SM00642">
    <property type="entry name" value="Aamy"/>
    <property type="match status" value="1"/>
</dbReference>
<feature type="domain" description="F5/8 type C" evidence="3">
    <location>
        <begin position="416"/>
        <end position="557"/>
    </location>
</feature>
<organism evidence="4 5">
    <name type="scientific">Paenibacillus lignilyticus</name>
    <dbReference type="NCBI Taxonomy" id="1172615"/>
    <lineage>
        <taxon>Bacteria</taxon>
        <taxon>Bacillati</taxon>
        <taxon>Bacillota</taxon>
        <taxon>Bacilli</taxon>
        <taxon>Bacillales</taxon>
        <taxon>Paenibacillaceae</taxon>
        <taxon>Paenibacillus</taxon>
    </lineage>
</organism>
<dbReference type="Gene3D" id="2.60.40.1180">
    <property type="entry name" value="Golgi alpha-mannosidase II"/>
    <property type="match status" value="1"/>
</dbReference>
<dbReference type="SUPFAM" id="SSF49785">
    <property type="entry name" value="Galactose-binding domain-like"/>
    <property type="match status" value="4"/>
</dbReference>
<protein>
    <submittedName>
        <fullName evidence="4">Discoidin domain-containing protein</fullName>
    </submittedName>
</protein>
<feature type="domain" description="F5/8 type C" evidence="3">
    <location>
        <begin position="167"/>
        <end position="296"/>
    </location>
</feature>
<feature type="domain" description="F5/8 type C" evidence="3">
    <location>
        <begin position="24"/>
        <end position="165"/>
    </location>
</feature>
<sequence>MNRKTRWKSMMTVMAMTMTLIALFAPVKMNIAHAANGNLALTGTATASSAQSSTFAAGKAVDGNLATYWNASSTSMPQWLQIDLGGLYTLSKIDQTFTNDDVWKYKIEGSLDNANWATLVDKSTSASGRTFSDSVNGTFRYVKLTVLSSASGYTASSQELTIIGSDEGYVISDGKTYTASSNLAKYEPGKAGDGNTSTYWAAGNGSLPQWLKVDLGSPSIVTAVEQHFKDFDTFGFKIEGSLDNTSWTMLLDRTTPAAGQAFKQAVNGQYRYVRLTINSSASGFWAGSTEFKVYGFANLALGKSTSASTTEPGWDTFKAVDGDPNTYWLATDAAMPQSLTVDLGGIGSLKRVEQNFFDPDSWKFKIEASTDNVNWTMLADKTGAGINGTFLGQDVSGNYRYVRLTVTFSQNSHWACSGELKVFGTPLERNLAVGTSVTSSSLAPGYEPWIAVDGNPNSYWIASDATMPQWIIVDLGVNSIVTRLEQNFFDADIWKFKIEGSTDKTNWTMLVDKTGTGINGTSSVTNVSGTYRYIKLSVLYSQAAHWACSGELKVFGYGSPVTTKWWESTSGVMRYYAKYYNQTFNYLTSQLDTLKSQGYGAIELVAPYPGAPDVWAGLGATDNYGVDTSLGTMAEMENLISQAHAKGIRIVVMLNPGYARDTAAMFLKAADDYRNNVYSKERYWFHFSPTPSPYERWTWSARANAYYWAYWGDNPATPQWDSNIPSYNFANQEWRDEAKKYLRFWMDKGFDGIVLDAPVVYDGINVSINNSSITDVLRNYDISSNAEGAGGQEMITDWHYNLLQDYDITNWGGSGYSTIIPAINNQNPNAIDGILKNNRDAINAVNGITQTPPSWEIAGVSSTKRLLEIATLTTMGTFFYLHNGQHTIDPTTSIIPTWPAADQAMLSKLIKAQNSYKALSPNGARVKLNTNDNNKYYAFKRTNKTGTSKALVILNYQNASQTITVNLANTDIGTSQTPIDLLNGGGAAAITSSSYTVTLPAYGFTVLGVN</sequence>
<feature type="signal peptide" evidence="2">
    <location>
        <begin position="1"/>
        <end position="34"/>
    </location>
</feature>
<keyword evidence="5" id="KW-1185">Reference proteome</keyword>
<accession>A0ABS5C814</accession>
<dbReference type="RefSeq" id="WP_210655754.1">
    <property type="nucleotide sequence ID" value="NZ_JAGKSP010000001.1"/>
</dbReference>
<dbReference type="PROSITE" id="PS50022">
    <property type="entry name" value="FA58C_3"/>
    <property type="match status" value="4"/>
</dbReference>
<dbReference type="InterPro" id="IPR006047">
    <property type="entry name" value="GH13_cat_dom"/>
</dbReference>
<comment type="similarity">
    <text evidence="1">Belongs to the glycosyl hydrolase 13 family.</text>
</comment>
<evidence type="ECO:0000256" key="2">
    <source>
        <dbReference type="SAM" id="SignalP"/>
    </source>
</evidence>
<dbReference type="PANTHER" id="PTHR45713">
    <property type="entry name" value="FTP DOMAIN-CONTAINING PROTEIN"/>
    <property type="match status" value="1"/>
</dbReference>
<dbReference type="Proteomes" id="UP000673394">
    <property type="component" value="Unassembled WGS sequence"/>
</dbReference>
<comment type="caution">
    <text evidence="4">The sequence shown here is derived from an EMBL/GenBank/DDBJ whole genome shotgun (WGS) entry which is preliminary data.</text>
</comment>
<dbReference type="SMART" id="SM00231">
    <property type="entry name" value="FA58C"/>
    <property type="match status" value="3"/>
</dbReference>
<dbReference type="InterPro" id="IPR008979">
    <property type="entry name" value="Galactose-bd-like_sf"/>
</dbReference>
<dbReference type="InterPro" id="IPR051941">
    <property type="entry name" value="BG_Antigen-Binding_Lectin"/>
</dbReference>
<evidence type="ECO:0000259" key="3">
    <source>
        <dbReference type="PROSITE" id="PS50022"/>
    </source>
</evidence>
<dbReference type="InterPro" id="IPR000421">
    <property type="entry name" value="FA58C"/>
</dbReference>
<gene>
    <name evidence="4" type="ORF">I8J30_04520</name>
</gene>